<accession>A0AAE9LTL0</accession>
<dbReference type="Proteomes" id="UP001056716">
    <property type="component" value="Chromosome"/>
</dbReference>
<evidence type="ECO:0000313" key="2">
    <source>
        <dbReference type="Proteomes" id="UP001056716"/>
    </source>
</evidence>
<dbReference type="KEGG" id="atz:M5E07_06615"/>
<protein>
    <submittedName>
        <fullName evidence="1">HINT domain-containing protein</fullName>
    </submittedName>
</protein>
<dbReference type="EMBL" id="CP098732">
    <property type="protein sequence ID" value="USE84462.1"/>
    <property type="molecule type" value="Genomic_DNA"/>
</dbReference>
<evidence type="ECO:0000313" key="1">
    <source>
        <dbReference type="EMBL" id="USE84462.1"/>
    </source>
</evidence>
<dbReference type="AlphaFoldDB" id="A0AAE9LTL0"/>
<reference evidence="1" key="1">
    <citation type="submission" date="2022-06" db="EMBL/GenBank/DDBJ databases">
        <title>Isolation, identification and characterization of iprodione-degrading strains in Lhasa, Tibet.</title>
        <authorList>
            <person name="Pan H."/>
        </authorList>
    </citation>
    <scope>NUCLEOTIDE SEQUENCE</scope>
    <source>
        <strain evidence="1">Y-23</strain>
    </source>
</reference>
<sequence>MTWEDLAVSKDGTRFVARSGNNPYKDNVLALVYKTDRPDIGFVPYFDEDNPPSNGSLICLSTTEEIGNADYKPVLSKLFVYDKQWKENLLGQLPENQCANVEFYGFKQGHWVDPETVEWNEGEGFLTTTVYNLEVADTHTYFVGEAGIWVHNCGGEETTVNSLTLEMVEALLPAAKQYWINDIRLVETYTSTVNQVYAMVGQTTYLPIIAARSNDQDGSERIKLELTGFSQGTVLTDGANYITISSTQQWIDISTWDWAQLRFAGNRNQDMTIQVKATAIEQSNQHSASSLKTISVKMLGGQACVSPWQLVNGFVSTWVNRVESIPLQVKAHWSCQIPLLSTQLELNSLPKEEDEDQILLRREEQSDAWLKGLEQTAQQHWKQLF</sequence>
<proteinExistence type="predicted"/>
<dbReference type="NCBIfam" id="TIGR01443">
    <property type="entry name" value="intein_Cterm"/>
    <property type="match status" value="1"/>
</dbReference>
<dbReference type="RefSeq" id="WP_252223212.1">
    <property type="nucleotide sequence ID" value="NZ_CP098732.1"/>
</dbReference>
<organism evidence="1 2">
    <name type="scientific">Acinetobacter tibetensis</name>
    <dbReference type="NCBI Taxonomy" id="2943497"/>
    <lineage>
        <taxon>Bacteria</taxon>
        <taxon>Pseudomonadati</taxon>
        <taxon>Pseudomonadota</taxon>
        <taxon>Gammaproteobacteria</taxon>
        <taxon>Moraxellales</taxon>
        <taxon>Moraxellaceae</taxon>
        <taxon>Acinetobacter</taxon>
    </lineage>
</organism>
<dbReference type="SUPFAM" id="SSF51294">
    <property type="entry name" value="Hedgehog/intein (Hint) domain"/>
    <property type="match status" value="1"/>
</dbReference>
<dbReference type="Gene3D" id="2.170.16.10">
    <property type="entry name" value="Hedgehog/Intein (Hint) domain"/>
    <property type="match status" value="1"/>
</dbReference>
<dbReference type="InterPro" id="IPR036844">
    <property type="entry name" value="Hint_dom_sf"/>
</dbReference>
<gene>
    <name evidence="1" type="ORF">M5E07_06615</name>
</gene>
<dbReference type="PROSITE" id="PS50818">
    <property type="entry name" value="INTEIN_C_TER"/>
    <property type="match status" value="1"/>
</dbReference>
<keyword evidence="2" id="KW-1185">Reference proteome</keyword>
<name>A0AAE9LTL0_9GAMM</name>
<dbReference type="InterPro" id="IPR030934">
    <property type="entry name" value="Intein_C"/>
</dbReference>